<reference evidence="1 2" key="1">
    <citation type="submission" date="2024-01" db="EMBL/GenBank/DDBJ databases">
        <title>Chryseobacterium sp. T9W2-O.</title>
        <authorList>
            <person name="Maltman C."/>
        </authorList>
    </citation>
    <scope>NUCLEOTIDE SEQUENCE [LARGE SCALE GENOMIC DNA]</scope>
    <source>
        <strain evidence="1 2">T9W2-O</strain>
    </source>
</reference>
<proteinExistence type="predicted"/>
<sequence length="67" mass="8010">MFDFNDPKGFQGNINNQSYEERLAVQEIARKDYHLANEAIKLENEGNHKESINKWREIFGLDFPEYF</sequence>
<accession>A0ABU6HQA9</accession>
<protein>
    <submittedName>
        <fullName evidence="1">Uncharacterized protein</fullName>
    </submittedName>
</protein>
<dbReference type="Proteomes" id="UP001348397">
    <property type="component" value="Unassembled WGS sequence"/>
</dbReference>
<comment type="caution">
    <text evidence="1">The sequence shown here is derived from an EMBL/GenBank/DDBJ whole genome shotgun (WGS) entry which is preliminary data.</text>
</comment>
<gene>
    <name evidence="1" type="ORF">SOP96_02905</name>
</gene>
<organism evidence="1 2">
    <name type="scientific">Chryseobacterium salviniae</name>
    <dbReference type="NCBI Taxonomy" id="3101750"/>
    <lineage>
        <taxon>Bacteria</taxon>
        <taxon>Pseudomonadati</taxon>
        <taxon>Bacteroidota</taxon>
        <taxon>Flavobacteriia</taxon>
        <taxon>Flavobacteriales</taxon>
        <taxon>Weeksellaceae</taxon>
        <taxon>Chryseobacterium group</taxon>
        <taxon>Chryseobacterium</taxon>
    </lineage>
</organism>
<dbReference type="RefSeq" id="WP_326319722.1">
    <property type="nucleotide sequence ID" value="NZ_JAYLAA010000012.1"/>
</dbReference>
<evidence type="ECO:0000313" key="1">
    <source>
        <dbReference type="EMBL" id="MEC3874658.1"/>
    </source>
</evidence>
<keyword evidence="2" id="KW-1185">Reference proteome</keyword>
<dbReference type="EMBL" id="JAYLAA010000012">
    <property type="protein sequence ID" value="MEC3874658.1"/>
    <property type="molecule type" value="Genomic_DNA"/>
</dbReference>
<evidence type="ECO:0000313" key="2">
    <source>
        <dbReference type="Proteomes" id="UP001348397"/>
    </source>
</evidence>
<name>A0ABU6HQA9_9FLAO</name>